<comment type="caution">
    <text evidence="1">The sequence shown here is derived from an EMBL/GenBank/DDBJ whole genome shotgun (WGS) entry which is preliminary data.</text>
</comment>
<reference evidence="1" key="3">
    <citation type="submission" date="2023-05" db="EMBL/GenBank/DDBJ databases">
        <authorList>
            <person name="Smith C.H."/>
        </authorList>
    </citation>
    <scope>NUCLEOTIDE SEQUENCE</scope>
    <source>
        <strain evidence="1">CHS0354</strain>
        <tissue evidence="1">Mantle</tissue>
    </source>
</reference>
<reference evidence="1" key="1">
    <citation type="journal article" date="2021" name="Genome Biol. Evol.">
        <title>A High-Quality Reference Genome for a Parasitic Bivalve with Doubly Uniparental Inheritance (Bivalvia: Unionida).</title>
        <authorList>
            <person name="Smith C.H."/>
        </authorList>
    </citation>
    <scope>NUCLEOTIDE SEQUENCE</scope>
    <source>
        <strain evidence="1">CHS0354</strain>
    </source>
</reference>
<reference evidence="1" key="2">
    <citation type="journal article" date="2021" name="Genome Biol. Evol.">
        <title>Developing a high-quality reference genome for a parasitic bivalve with doubly uniparental inheritance (Bivalvia: Unionida).</title>
        <authorList>
            <person name="Smith C.H."/>
        </authorList>
    </citation>
    <scope>NUCLEOTIDE SEQUENCE</scope>
    <source>
        <strain evidence="1">CHS0354</strain>
        <tissue evidence="1">Mantle</tissue>
    </source>
</reference>
<dbReference type="Proteomes" id="UP001195483">
    <property type="component" value="Unassembled WGS sequence"/>
</dbReference>
<sequence length="68" mass="7939">MAMILNVPPSPRKWTKSKTGFVVWKRNGDFICGSMRINKICYLMKKAEEEYTKVQTKGYEGRQLQPVK</sequence>
<dbReference type="EMBL" id="JAEAOA010002345">
    <property type="protein sequence ID" value="KAK3590173.1"/>
    <property type="molecule type" value="Genomic_DNA"/>
</dbReference>
<dbReference type="AlphaFoldDB" id="A0AAE0VTL7"/>
<keyword evidence="2" id="KW-1185">Reference proteome</keyword>
<evidence type="ECO:0000313" key="2">
    <source>
        <dbReference type="Proteomes" id="UP001195483"/>
    </source>
</evidence>
<protein>
    <submittedName>
        <fullName evidence="1">Uncharacterized protein</fullName>
    </submittedName>
</protein>
<proteinExistence type="predicted"/>
<organism evidence="1 2">
    <name type="scientific">Potamilus streckersoni</name>
    <dbReference type="NCBI Taxonomy" id="2493646"/>
    <lineage>
        <taxon>Eukaryota</taxon>
        <taxon>Metazoa</taxon>
        <taxon>Spiralia</taxon>
        <taxon>Lophotrochozoa</taxon>
        <taxon>Mollusca</taxon>
        <taxon>Bivalvia</taxon>
        <taxon>Autobranchia</taxon>
        <taxon>Heteroconchia</taxon>
        <taxon>Palaeoheterodonta</taxon>
        <taxon>Unionida</taxon>
        <taxon>Unionoidea</taxon>
        <taxon>Unionidae</taxon>
        <taxon>Ambleminae</taxon>
        <taxon>Lampsilini</taxon>
        <taxon>Potamilus</taxon>
    </lineage>
</organism>
<accession>A0AAE0VTL7</accession>
<name>A0AAE0VTL7_9BIVA</name>
<gene>
    <name evidence="1" type="ORF">CHS0354_041227</name>
</gene>
<evidence type="ECO:0000313" key="1">
    <source>
        <dbReference type="EMBL" id="KAK3590173.1"/>
    </source>
</evidence>